<dbReference type="SUPFAM" id="SSF47384">
    <property type="entry name" value="Homodimeric domain of signal transducing histidine kinase"/>
    <property type="match status" value="1"/>
</dbReference>
<keyword evidence="6 12" id="KW-0812">Transmembrane</keyword>
<evidence type="ECO:0000256" key="4">
    <source>
        <dbReference type="ARBA" id="ARBA00022553"/>
    </source>
</evidence>
<accession>A0ABS9E514</accession>
<dbReference type="PRINTS" id="PR00344">
    <property type="entry name" value="BCTRLSENSOR"/>
</dbReference>
<evidence type="ECO:0000256" key="6">
    <source>
        <dbReference type="ARBA" id="ARBA00022692"/>
    </source>
</evidence>
<dbReference type="SMART" id="SM00388">
    <property type="entry name" value="HisKA"/>
    <property type="match status" value="1"/>
</dbReference>
<evidence type="ECO:0000256" key="8">
    <source>
        <dbReference type="ARBA" id="ARBA00022989"/>
    </source>
</evidence>
<evidence type="ECO:0000313" key="15">
    <source>
        <dbReference type="EMBL" id="MCF4097962.1"/>
    </source>
</evidence>
<dbReference type="CDD" id="cd00075">
    <property type="entry name" value="HATPase"/>
    <property type="match status" value="1"/>
</dbReference>
<dbReference type="InterPro" id="IPR004358">
    <property type="entry name" value="Sig_transdc_His_kin-like_C"/>
</dbReference>
<dbReference type="PANTHER" id="PTHR45436:SF8">
    <property type="entry name" value="HISTIDINE KINASE"/>
    <property type="match status" value="1"/>
</dbReference>
<keyword evidence="16" id="KW-1185">Reference proteome</keyword>
<dbReference type="SMART" id="SM00387">
    <property type="entry name" value="HATPase_c"/>
    <property type="match status" value="1"/>
</dbReference>
<feature type="transmembrane region" description="Helical" evidence="12">
    <location>
        <begin position="12"/>
        <end position="36"/>
    </location>
</feature>
<comment type="catalytic activity">
    <reaction evidence="1">
        <text>ATP + protein L-histidine = ADP + protein N-phospho-L-histidine.</text>
        <dbReference type="EC" id="2.7.13.3"/>
    </reaction>
</comment>
<keyword evidence="5" id="KW-0808">Transferase</keyword>
<sequence length="473" mass="53257">MNRIWRIWRTTTFRQSGFFVLLFVVFSVCILGYIAYQTSILIQRQQVSAIDRELSQLSRTYQRTGTPGLVRGVQRMADRPGPGIYYVADPTGQVLAGNVEEIPTFVLQEPGIHSFRYEVEDHWDNDDNRIQREEYDRPDRGLALVKSFRLPSGFYLVVGRDIVERRGFSAIIFEAFGWGVFWILILSVLLGTILARNILRRLDMISAASKKIMTGDLSERLPLTKRNDEYDRVSENLNEMLDRIESLMAGLKEVTDNVAHDLKTPLTRLRNKVERALNRNDDPEQMRQALQATIEESDQLIRTFNALLLIARVEAGAPDGSFESVAVNEIIEDIVDLYQPVAEDSGIELSTNLAPVSSVKGSRELIGQAVVNLVENAIKYAKAAEGAPKIEIALEQQQNHIRLCVSDNGKGIPERDRERVLERFVRLEESRSEAGSGLGLSLVSAVARLHKGKLEILDNNPGTKVLITLPKES</sequence>
<evidence type="ECO:0000259" key="13">
    <source>
        <dbReference type="PROSITE" id="PS50109"/>
    </source>
</evidence>
<dbReference type="Pfam" id="PF00512">
    <property type="entry name" value="HisKA"/>
    <property type="match status" value="1"/>
</dbReference>
<dbReference type="CDD" id="cd06225">
    <property type="entry name" value="HAMP"/>
    <property type="match status" value="1"/>
</dbReference>
<keyword evidence="8 12" id="KW-1133">Transmembrane helix</keyword>
<dbReference type="InterPro" id="IPR050428">
    <property type="entry name" value="TCS_sensor_his_kinase"/>
</dbReference>
<evidence type="ECO:0000256" key="1">
    <source>
        <dbReference type="ARBA" id="ARBA00000085"/>
    </source>
</evidence>
<dbReference type="Pfam" id="PF00672">
    <property type="entry name" value="HAMP"/>
    <property type="match status" value="1"/>
</dbReference>
<dbReference type="InterPro" id="IPR003660">
    <property type="entry name" value="HAMP_dom"/>
</dbReference>
<dbReference type="InterPro" id="IPR003594">
    <property type="entry name" value="HATPase_dom"/>
</dbReference>
<organism evidence="15 16">
    <name type="scientific">Maritalea mediterranea</name>
    <dbReference type="NCBI Taxonomy" id="2909667"/>
    <lineage>
        <taxon>Bacteria</taxon>
        <taxon>Pseudomonadati</taxon>
        <taxon>Pseudomonadota</taxon>
        <taxon>Alphaproteobacteria</taxon>
        <taxon>Hyphomicrobiales</taxon>
        <taxon>Devosiaceae</taxon>
        <taxon>Maritalea</taxon>
    </lineage>
</organism>
<dbReference type="SUPFAM" id="SSF55874">
    <property type="entry name" value="ATPase domain of HSP90 chaperone/DNA topoisomerase II/histidine kinase"/>
    <property type="match status" value="1"/>
</dbReference>
<keyword evidence="11" id="KW-0175">Coiled coil</keyword>
<keyword evidence="7 15" id="KW-0418">Kinase</keyword>
<feature type="domain" description="Histidine kinase" evidence="13">
    <location>
        <begin position="257"/>
        <end position="473"/>
    </location>
</feature>
<dbReference type="RefSeq" id="WP_236113503.1">
    <property type="nucleotide sequence ID" value="NZ_JAKGTI010000001.1"/>
</dbReference>
<dbReference type="PANTHER" id="PTHR45436">
    <property type="entry name" value="SENSOR HISTIDINE KINASE YKOH"/>
    <property type="match status" value="1"/>
</dbReference>
<evidence type="ECO:0000256" key="5">
    <source>
        <dbReference type="ARBA" id="ARBA00022679"/>
    </source>
</evidence>
<dbReference type="Gene3D" id="1.10.287.130">
    <property type="match status" value="1"/>
</dbReference>
<dbReference type="Pfam" id="PF02518">
    <property type="entry name" value="HATPase_c"/>
    <property type="match status" value="1"/>
</dbReference>
<evidence type="ECO:0000256" key="9">
    <source>
        <dbReference type="ARBA" id="ARBA00023012"/>
    </source>
</evidence>
<evidence type="ECO:0000256" key="7">
    <source>
        <dbReference type="ARBA" id="ARBA00022777"/>
    </source>
</evidence>
<comment type="caution">
    <text evidence="15">The sequence shown here is derived from an EMBL/GenBank/DDBJ whole genome shotgun (WGS) entry which is preliminary data.</text>
</comment>
<dbReference type="InterPro" id="IPR005467">
    <property type="entry name" value="His_kinase_dom"/>
</dbReference>
<dbReference type="Gene3D" id="6.10.340.10">
    <property type="match status" value="1"/>
</dbReference>
<comment type="subcellular location">
    <subcellularLocation>
        <location evidence="2">Membrane</location>
    </subcellularLocation>
</comment>
<dbReference type="PROSITE" id="PS50109">
    <property type="entry name" value="HIS_KIN"/>
    <property type="match status" value="1"/>
</dbReference>
<evidence type="ECO:0000256" key="10">
    <source>
        <dbReference type="ARBA" id="ARBA00023136"/>
    </source>
</evidence>
<dbReference type="InterPro" id="IPR003661">
    <property type="entry name" value="HisK_dim/P_dom"/>
</dbReference>
<dbReference type="InterPro" id="IPR036097">
    <property type="entry name" value="HisK_dim/P_sf"/>
</dbReference>
<gene>
    <name evidence="15" type="ORF">L1I42_05610</name>
</gene>
<dbReference type="GO" id="GO:0016301">
    <property type="term" value="F:kinase activity"/>
    <property type="evidence" value="ECO:0007669"/>
    <property type="project" value="UniProtKB-KW"/>
</dbReference>
<evidence type="ECO:0000259" key="14">
    <source>
        <dbReference type="PROSITE" id="PS50885"/>
    </source>
</evidence>
<protein>
    <recommendedName>
        <fullName evidence="3">histidine kinase</fullName>
        <ecNumber evidence="3">2.7.13.3</ecNumber>
    </recommendedName>
</protein>
<keyword evidence="9" id="KW-0902">Two-component regulatory system</keyword>
<evidence type="ECO:0000256" key="11">
    <source>
        <dbReference type="SAM" id="Coils"/>
    </source>
</evidence>
<name>A0ABS9E514_9HYPH</name>
<feature type="domain" description="HAMP" evidence="14">
    <location>
        <begin position="196"/>
        <end position="249"/>
    </location>
</feature>
<evidence type="ECO:0000256" key="3">
    <source>
        <dbReference type="ARBA" id="ARBA00012438"/>
    </source>
</evidence>
<evidence type="ECO:0000256" key="12">
    <source>
        <dbReference type="SAM" id="Phobius"/>
    </source>
</evidence>
<reference evidence="15 16" key="1">
    <citation type="submission" date="2022-01" db="EMBL/GenBank/DDBJ databases">
        <title>Maritalea mediterranea sp. nov., isolated from marine plastic residues from the Malva-rosa beach (Valencia, Spain).</title>
        <authorList>
            <person name="Vidal-Verdu A."/>
            <person name="Molina-Menor E."/>
            <person name="Pascual J."/>
            <person name="Pereto J."/>
            <person name="Porcar M."/>
        </authorList>
    </citation>
    <scope>NUCLEOTIDE SEQUENCE [LARGE SCALE GENOMIC DNA]</scope>
    <source>
        <strain evidence="15 16">P4.10X</strain>
    </source>
</reference>
<dbReference type="PROSITE" id="PS50885">
    <property type="entry name" value="HAMP"/>
    <property type="match status" value="1"/>
</dbReference>
<dbReference type="SMART" id="SM00304">
    <property type="entry name" value="HAMP"/>
    <property type="match status" value="1"/>
</dbReference>
<evidence type="ECO:0000256" key="2">
    <source>
        <dbReference type="ARBA" id="ARBA00004370"/>
    </source>
</evidence>
<keyword evidence="10 12" id="KW-0472">Membrane</keyword>
<dbReference type="InterPro" id="IPR036890">
    <property type="entry name" value="HATPase_C_sf"/>
</dbReference>
<feature type="coiled-coil region" evidence="11">
    <location>
        <begin position="227"/>
        <end position="257"/>
    </location>
</feature>
<proteinExistence type="predicted"/>
<dbReference type="CDD" id="cd00082">
    <property type="entry name" value="HisKA"/>
    <property type="match status" value="1"/>
</dbReference>
<dbReference type="EC" id="2.7.13.3" evidence="3"/>
<dbReference type="EMBL" id="JAKGTI010000001">
    <property type="protein sequence ID" value="MCF4097962.1"/>
    <property type="molecule type" value="Genomic_DNA"/>
</dbReference>
<keyword evidence="4" id="KW-0597">Phosphoprotein</keyword>
<dbReference type="Gene3D" id="3.30.565.10">
    <property type="entry name" value="Histidine kinase-like ATPase, C-terminal domain"/>
    <property type="match status" value="1"/>
</dbReference>
<feature type="transmembrane region" description="Helical" evidence="12">
    <location>
        <begin position="175"/>
        <end position="195"/>
    </location>
</feature>
<evidence type="ECO:0000313" key="16">
    <source>
        <dbReference type="Proteomes" id="UP001201217"/>
    </source>
</evidence>
<dbReference type="SUPFAM" id="SSF158472">
    <property type="entry name" value="HAMP domain-like"/>
    <property type="match status" value="1"/>
</dbReference>
<dbReference type="Proteomes" id="UP001201217">
    <property type="component" value="Unassembled WGS sequence"/>
</dbReference>